<dbReference type="InterPro" id="IPR014729">
    <property type="entry name" value="Rossmann-like_a/b/a_fold"/>
</dbReference>
<protein>
    <submittedName>
        <fullName evidence="1">Uncharacterized protein</fullName>
    </submittedName>
</protein>
<evidence type="ECO:0000313" key="2">
    <source>
        <dbReference type="Proteomes" id="UP000240595"/>
    </source>
</evidence>
<dbReference type="InterPro" id="IPR050128">
    <property type="entry name" value="Sulfate_adenylyltrnsfr_sub2"/>
</dbReference>
<dbReference type="Proteomes" id="UP000240595">
    <property type="component" value="Segment"/>
</dbReference>
<gene>
    <name evidence="1" type="ORF">KPNN98_58</name>
</gene>
<dbReference type="PANTHER" id="PTHR43196">
    <property type="entry name" value="SULFATE ADENYLYLTRANSFERASE SUBUNIT 2"/>
    <property type="match status" value="1"/>
</dbReference>
<dbReference type="Gene3D" id="3.40.50.620">
    <property type="entry name" value="HUPs"/>
    <property type="match status" value="1"/>
</dbReference>
<sequence length="287" mass="33629">MAKPRLLVLFSGGRTSAYMTYRILKEYADKYEIIVCFANTGRENPETLDFVRDCDQHFGFNTVWLEAVVHHGKKRGCTHRVISYETADREGRVFEEMLKKYGIPNKNYIHCTRELKENVIHSYMRSIGWKRGTYQTAIGIRTDELQRKKTTVSRQTGQVRVYPLIDWFPTDKLDVLDFFEWTAFDLQLPDYLGNCQCCYKKSDNKLKQVYLSRPEGFEWTREMEERYGRVGDNMVKGVKVDDPRVFFRGYRNTQQLIASFDLTVPVREDAPEDYEGCAASCEPFMGD</sequence>
<dbReference type="SUPFAM" id="SSF52402">
    <property type="entry name" value="Adenine nucleotide alpha hydrolases-like"/>
    <property type="match status" value="1"/>
</dbReference>
<dbReference type="EMBL" id="MG835858">
    <property type="protein sequence ID" value="AUV62720.1"/>
    <property type="molecule type" value="Genomic_DNA"/>
</dbReference>
<dbReference type="PANTHER" id="PTHR43196:SF2">
    <property type="entry name" value="PHOSPHOADENOSINE PHOSPHOSULFATE REDUCTASE"/>
    <property type="match status" value="1"/>
</dbReference>
<reference evidence="1 2" key="1">
    <citation type="submission" date="2018-01" db="EMBL/GenBank/DDBJ databases">
        <title>Complete Genome Sequence of the Klebsiella phage YMC15/11/N98_KPN_BP.</title>
        <authorList>
            <person name="Jeon J."/>
            <person name="Yong D."/>
            <person name="Lee K."/>
        </authorList>
    </citation>
    <scope>NUCLEOTIDE SEQUENCE [LARGE SCALE GENOMIC DNA]</scope>
</reference>
<accession>A0A2K9VK66</accession>
<proteinExistence type="predicted"/>
<organism evidence="1 2">
    <name type="scientific">Klebsiella phage KPN N98</name>
    <dbReference type="NCBI Taxonomy" id="2079340"/>
    <lineage>
        <taxon>Viruses</taxon>
        <taxon>Duplodnaviria</taxon>
        <taxon>Heunggongvirae</taxon>
        <taxon>Uroviricota</taxon>
        <taxon>Caudoviricetes</taxon>
        <taxon>Casjensviridae</taxon>
        <taxon>Yonseivirus</taxon>
        <taxon>Yonseivirus N137</taxon>
    </lineage>
</organism>
<evidence type="ECO:0000313" key="1">
    <source>
        <dbReference type="EMBL" id="AUV62720.1"/>
    </source>
</evidence>
<name>A0A2K9VK66_9CAUD</name>